<name>A0A1Y2M6W9_EPING</name>
<protein>
    <submittedName>
        <fullName evidence="2">Uncharacterized protein</fullName>
    </submittedName>
</protein>
<feature type="region of interest" description="Disordered" evidence="1">
    <location>
        <begin position="58"/>
        <end position="93"/>
    </location>
</feature>
<gene>
    <name evidence="2" type="ORF">B5807_04338</name>
</gene>
<evidence type="ECO:0000313" key="3">
    <source>
        <dbReference type="Proteomes" id="UP000193240"/>
    </source>
</evidence>
<sequence length="108" mass="11515">MSCGCGKTKKGGNARQICVGQLPPFILPLRAFQVGEGPCKALGVALGKFALPDAAKRRSSWHSAPHKYPSTPTPNSSRSSDITDKQASSTVRSTSSISFFYANIMKVK</sequence>
<keyword evidence="3" id="KW-1185">Reference proteome</keyword>
<dbReference type="EMBL" id="KZ107841">
    <property type="protein sequence ID" value="OSS50948.1"/>
    <property type="molecule type" value="Genomic_DNA"/>
</dbReference>
<dbReference type="AlphaFoldDB" id="A0A1Y2M6W9"/>
<feature type="compositionally biased region" description="Low complexity" evidence="1">
    <location>
        <begin position="69"/>
        <end position="80"/>
    </location>
</feature>
<evidence type="ECO:0000256" key="1">
    <source>
        <dbReference type="SAM" id="MobiDB-lite"/>
    </source>
</evidence>
<dbReference type="InParanoid" id="A0A1Y2M6W9"/>
<accession>A0A1Y2M6W9</accession>
<evidence type="ECO:0000313" key="2">
    <source>
        <dbReference type="EMBL" id="OSS50948.1"/>
    </source>
</evidence>
<organism evidence="2 3">
    <name type="scientific">Epicoccum nigrum</name>
    <name type="common">Soil fungus</name>
    <name type="synonym">Epicoccum purpurascens</name>
    <dbReference type="NCBI Taxonomy" id="105696"/>
    <lineage>
        <taxon>Eukaryota</taxon>
        <taxon>Fungi</taxon>
        <taxon>Dikarya</taxon>
        <taxon>Ascomycota</taxon>
        <taxon>Pezizomycotina</taxon>
        <taxon>Dothideomycetes</taxon>
        <taxon>Pleosporomycetidae</taxon>
        <taxon>Pleosporales</taxon>
        <taxon>Pleosporineae</taxon>
        <taxon>Didymellaceae</taxon>
        <taxon>Epicoccum</taxon>
    </lineage>
</organism>
<reference evidence="2 3" key="1">
    <citation type="journal article" date="2017" name="Genome Announc.">
        <title>Genome sequence of the saprophytic ascomycete Epicoccum nigrum ICMP 19927 strain isolated from New Zealand.</title>
        <authorList>
            <person name="Fokin M."/>
            <person name="Fleetwood D."/>
            <person name="Weir B.S."/>
            <person name="Villas-Boas S.G."/>
        </authorList>
    </citation>
    <scope>NUCLEOTIDE SEQUENCE [LARGE SCALE GENOMIC DNA]</scope>
    <source>
        <strain evidence="2 3">ICMP 19927</strain>
    </source>
</reference>
<proteinExistence type="predicted"/>
<dbReference type="Proteomes" id="UP000193240">
    <property type="component" value="Unassembled WGS sequence"/>
</dbReference>